<gene>
    <name evidence="1" type="ORF">K8352_04720</name>
</gene>
<dbReference type="EMBL" id="JAIRBC010000005">
    <property type="protein sequence ID" value="MCG2460038.1"/>
    <property type="molecule type" value="Genomic_DNA"/>
</dbReference>
<sequence length="54" mass="6225">MNNRATGLRDKVTLYKEVKSSTPNVFGWRKDEINGQHNEGSISKLLIPSIDFYR</sequence>
<evidence type="ECO:0000313" key="1">
    <source>
        <dbReference type="EMBL" id="MCG2460038.1"/>
    </source>
</evidence>
<dbReference type="Proteomes" id="UP001200642">
    <property type="component" value="Unassembled WGS sequence"/>
</dbReference>
<name>A0AAE3ETA3_9FLAO</name>
<organism evidence="1 2">
    <name type="scientific">Cerina litoralis</name>
    <dbReference type="NCBI Taxonomy" id="2874477"/>
    <lineage>
        <taxon>Bacteria</taxon>
        <taxon>Pseudomonadati</taxon>
        <taxon>Bacteroidota</taxon>
        <taxon>Flavobacteriia</taxon>
        <taxon>Flavobacteriales</taxon>
        <taxon>Flavobacteriaceae</taxon>
        <taxon>Cerina</taxon>
    </lineage>
</organism>
<protein>
    <submittedName>
        <fullName evidence="1">Uncharacterized protein</fullName>
    </submittedName>
</protein>
<accession>A0AAE3ETA3</accession>
<keyword evidence="2" id="KW-1185">Reference proteome</keyword>
<evidence type="ECO:0000313" key="2">
    <source>
        <dbReference type="Proteomes" id="UP001200642"/>
    </source>
</evidence>
<comment type="caution">
    <text evidence="1">The sequence shown here is derived from an EMBL/GenBank/DDBJ whole genome shotgun (WGS) entry which is preliminary data.</text>
</comment>
<reference evidence="1" key="1">
    <citation type="submission" date="2023-02" db="EMBL/GenBank/DDBJ databases">
        <title>Genome of Flavobacteriaceae gen. nov. sp. strain F89.</title>
        <authorList>
            <person name="Wang Y."/>
        </authorList>
    </citation>
    <scope>NUCLEOTIDE SEQUENCE</scope>
    <source>
        <strain evidence="1">F89</strain>
    </source>
</reference>
<proteinExistence type="predicted"/>
<dbReference type="RefSeq" id="WP_317901182.1">
    <property type="nucleotide sequence ID" value="NZ_JAIRBC010000005.1"/>
</dbReference>
<dbReference type="AlphaFoldDB" id="A0AAE3ETA3"/>